<sequence>MYNHNVSKSIKRRRFLEEVETLNFLIDSQPKFDPQPYCISQEIPVMTISNTSNNNDLLIAESNILNKSLDVTEKKMNLYTILFQSLLILIPMNLLVMILVCLTYLMKNINSS</sequence>
<organism evidence="2">
    <name type="scientific">Sipha flava</name>
    <name type="common">yellow sugarcane aphid</name>
    <dbReference type="NCBI Taxonomy" id="143950"/>
    <lineage>
        <taxon>Eukaryota</taxon>
        <taxon>Metazoa</taxon>
        <taxon>Ecdysozoa</taxon>
        <taxon>Arthropoda</taxon>
        <taxon>Hexapoda</taxon>
        <taxon>Insecta</taxon>
        <taxon>Pterygota</taxon>
        <taxon>Neoptera</taxon>
        <taxon>Paraneoptera</taxon>
        <taxon>Hemiptera</taxon>
        <taxon>Sternorrhyncha</taxon>
        <taxon>Aphidomorpha</taxon>
        <taxon>Aphidoidea</taxon>
        <taxon>Aphididae</taxon>
        <taxon>Sipha</taxon>
    </lineage>
</organism>
<dbReference type="EMBL" id="GGMS01003455">
    <property type="protein sequence ID" value="MBY72658.1"/>
    <property type="molecule type" value="Transcribed_RNA"/>
</dbReference>
<name>A0A2S2Q4J8_9HEMI</name>
<reference evidence="2" key="1">
    <citation type="submission" date="2018-04" db="EMBL/GenBank/DDBJ databases">
        <title>Transcriptome assembly of Sipha flava.</title>
        <authorList>
            <person name="Scully E.D."/>
            <person name="Geib S.M."/>
            <person name="Palmer N.A."/>
            <person name="Koch K."/>
            <person name="Bradshaw J."/>
            <person name="Heng-Moss T."/>
            <person name="Sarath G."/>
        </authorList>
    </citation>
    <scope>NUCLEOTIDE SEQUENCE</scope>
</reference>
<protein>
    <submittedName>
        <fullName evidence="2">Uncharacterized protein</fullName>
    </submittedName>
</protein>
<accession>A0A2S2Q4J8</accession>
<keyword evidence="1" id="KW-0472">Membrane</keyword>
<evidence type="ECO:0000256" key="1">
    <source>
        <dbReference type="SAM" id="Phobius"/>
    </source>
</evidence>
<dbReference type="AlphaFoldDB" id="A0A2S2Q4J8"/>
<feature type="transmembrane region" description="Helical" evidence="1">
    <location>
        <begin position="81"/>
        <end position="106"/>
    </location>
</feature>
<keyword evidence="1" id="KW-0812">Transmembrane</keyword>
<keyword evidence="1" id="KW-1133">Transmembrane helix</keyword>
<evidence type="ECO:0000313" key="2">
    <source>
        <dbReference type="EMBL" id="MBY72658.1"/>
    </source>
</evidence>
<proteinExistence type="predicted"/>
<gene>
    <name evidence="2" type="ORF">g.49790</name>
</gene>